<evidence type="ECO:0000256" key="9">
    <source>
        <dbReference type="ARBA" id="ARBA00031186"/>
    </source>
</evidence>
<evidence type="ECO:0000256" key="10">
    <source>
        <dbReference type="SAM" id="MobiDB-lite"/>
    </source>
</evidence>
<reference evidence="12" key="2">
    <citation type="journal article" date="2023" name="BMC Genomics">
        <title>Pest status, molecular evolution, and epigenetic factors derived from the genome assembly of Frankliniella fusca, a thysanopteran phytovirus vector.</title>
        <authorList>
            <person name="Catto M.A."/>
            <person name="Labadie P.E."/>
            <person name="Jacobson A.L."/>
            <person name="Kennedy G.G."/>
            <person name="Srinivasan R."/>
            <person name="Hunt B.G."/>
        </authorList>
    </citation>
    <scope>NUCLEOTIDE SEQUENCE</scope>
    <source>
        <strain evidence="12">PL_HMW_Pooled</strain>
    </source>
</reference>
<evidence type="ECO:0000256" key="1">
    <source>
        <dbReference type="ARBA" id="ARBA00004123"/>
    </source>
</evidence>
<dbReference type="InterPro" id="IPR040444">
    <property type="entry name" value="PCNA-AF"/>
</dbReference>
<dbReference type="Pfam" id="PF15715">
    <property type="entry name" value="PAF"/>
    <property type="match status" value="1"/>
</dbReference>
<dbReference type="EMBL" id="JAHWGI010000293">
    <property type="protein sequence ID" value="KAK3912412.1"/>
    <property type="molecule type" value="Genomic_DNA"/>
</dbReference>
<keyword evidence="5" id="KW-0227">DNA damage</keyword>
<feature type="region of interest" description="Disordered" evidence="10">
    <location>
        <begin position="1"/>
        <end position="82"/>
    </location>
</feature>
<keyword evidence="6" id="KW-0234">DNA repair</keyword>
<keyword evidence="7" id="KW-0539">Nucleus</keyword>
<comment type="caution">
    <text evidence="12">The sequence shown here is derived from an EMBL/GenBank/DDBJ whole genome shotgun (WGS) entry which is preliminary data.</text>
</comment>
<dbReference type="GO" id="GO:0006281">
    <property type="term" value="P:DNA repair"/>
    <property type="evidence" value="ECO:0007669"/>
    <property type="project" value="UniProtKB-KW"/>
</dbReference>
<name>A0AAE1LBV3_9NEOP</name>
<proteinExistence type="predicted"/>
<dbReference type="GO" id="GO:0005634">
    <property type="term" value="C:nucleus"/>
    <property type="evidence" value="ECO:0007669"/>
    <property type="project" value="UniProtKB-SubCell"/>
</dbReference>
<evidence type="ECO:0000256" key="2">
    <source>
        <dbReference type="ARBA" id="ARBA00004556"/>
    </source>
</evidence>
<evidence type="ECO:0000256" key="8">
    <source>
        <dbReference type="ARBA" id="ARBA00030014"/>
    </source>
</evidence>
<evidence type="ECO:0000313" key="13">
    <source>
        <dbReference type="Proteomes" id="UP001219518"/>
    </source>
</evidence>
<dbReference type="GO" id="GO:0019985">
    <property type="term" value="P:translesion synthesis"/>
    <property type="evidence" value="ECO:0007669"/>
    <property type="project" value="TreeGrafter"/>
</dbReference>
<evidence type="ECO:0000256" key="4">
    <source>
        <dbReference type="ARBA" id="ARBA00022490"/>
    </source>
</evidence>
<evidence type="ECO:0000259" key="11">
    <source>
        <dbReference type="Pfam" id="PF15715"/>
    </source>
</evidence>
<reference evidence="12" key="1">
    <citation type="submission" date="2021-07" db="EMBL/GenBank/DDBJ databases">
        <authorList>
            <person name="Catto M.A."/>
            <person name="Jacobson A."/>
            <person name="Kennedy G."/>
            <person name="Labadie P."/>
            <person name="Hunt B.G."/>
            <person name="Srinivasan R."/>
        </authorList>
    </citation>
    <scope>NUCLEOTIDE SEQUENCE</scope>
    <source>
        <strain evidence="12">PL_HMW_Pooled</strain>
        <tissue evidence="12">Head</tissue>
    </source>
</reference>
<sequence>MVRTKADSTATGAKAPRKALSSTPSRSVSTDSDGKSKTYGGGNSYHPRETPDWQKPITTFFARPQPDSSKENISSGTSSTDT</sequence>
<evidence type="ECO:0000313" key="12">
    <source>
        <dbReference type="EMBL" id="KAK3912412.1"/>
    </source>
</evidence>
<accession>A0AAE1LBV3</accession>
<feature type="compositionally biased region" description="Low complexity" evidence="10">
    <location>
        <begin position="21"/>
        <end position="31"/>
    </location>
</feature>
<feature type="domain" description="PCNA-associated factor histone-like" evidence="11">
    <location>
        <begin position="1"/>
        <end position="75"/>
    </location>
</feature>
<dbReference type="Proteomes" id="UP001219518">
    <property type="component" value="Unassembled WGS sequence"/>
</dbReference>
<dbReference type="GO" id="GO:0048471">
    <property type="term" value="C:perinuclear region of cytoplasm"/>
    <property type="evidence" value="ECO:0007669"/>
    <property type="project" value="UniProtKB-SubCell"/>
</dbReference>
<evidence type="ECO:0000256" key="6">
    <source>
        <dbReference type="ARBA" id="ARBA00023204"/>
    </source>
</evidence>
<evidence type="ECO:0000256" key="3">
    <source>
        <dbReference type="ARBA" id="ARBA00013777"/>
    </source>
</evidence>
<keyword evidence="4" id="KW-0963">Cytoplasm</keyword>
<dbReference type="GO" id="GO:0051726">
    <property type="term" value="P:regulation of cell cycle"/>
    <property type="evidence" value="ECO:0007669"/>
    <property type="project" value="InterPro"/>
</dbReference>
<organism evidence="12 13">
    <name type="scientific">Frankliniella fusca</name>
    <dbReference type="NCBI Taxonomy" id="407009"/>
    <lineage>
        <taxon>Eukaryota</taxon>
        <taxon>Metazoa</taxon>
        <taxon>Ecdysozoa</taxon>
        <taxon>Arthropoda</taxon>
        <taxon>Hexapoda</taxon>
        <taxon>Insecta</taxon>
        <taxon>Pterygota</taxon>
        <taxon>Neoptera</taxon>
        <taxon>Paraneoptera</taxon>
        <taxon>Thysanoptera</taxon>
        <taxon>Terebrantia</taxon>
        <taxon>Thripoidea</taxon>
        <taxon>Thripidae</taxon>
        <taxon>Frankliniella</taxon>
    </lineage>
</organism>
<gene>
    <name evidence="12" type="ORF">KUF71_021982</name>
</gene>
<dbReference type="AlphaFoldDB" id="A0AAE1LBV3"/>
<dbReference type="PANTHER" id="PTHR15679">
    <property type="entry name" value="PCNA-ASSOCIATED FACTOR"/>
    <property type="match status" value="1"/>
</dbReference>
<dbReference type="PANTHER" id="PTHR15679:SF8">
    <property type="entry name" value="PCNA-ASSOCIATED FACTOR"/>
    <property type="match status" value="1"/>
</dbReference>
<dbReference type="GO" id="GO:0003682">
    <property type="term" value="F:chromatin binding"/>
    <property type="evidence" value="ECO:0007669"/>
    <property type="project" value="TreeGrafter"/>
</dbReference>
<comment type="subcellular location">
    <subcellularLocation>
        <location evidence="2">Cytoplasm</location>
        <location evidence="2">Perinuclear region</location>
    </subcellularLocation>
    <subcellularLocation>
        <location evidence="1">Nucleus</location>
    </subcellularLocation>
</comment>
<keyword evidence="13" id="KW-1185">Reference proteome</keyword>
<feature type="compositionally biased region" description="Polar residues" evidence="10">
    <location>
        <begin position="71"/>
        <end position="82"/>
    </location>
</feature>
<protein>
    <recommendedName>
        <fullName evidence="3">PCNA-associated factor</fullName>
    </recommendedName>
    <alternativeName>
        <fullName evidence="8">PCNA-associated factor of 15 kDa</fullName>
    </alternativeName>
    <alternativeName>
        <fullName evidence="9">PCNA-clamp-associated factor</fullName>
    </alternativeName>
</protein>
<evidence type="ECO:0000256" key="7">
    <source>
        <dbReference type="ARBA" id="ARBA00023242"/>
    </source>
</evidence>
<evidence type="ECO:0000256" key="5">
    <source>
        <dbReference type="ARBA" id="ARBA00022763"/>
    </source>
</evidence>
<dbReference type="InterPro" id="IPR031444">
    <property type="entry name" value="PCNA-AF_dom"/>
</dbReference>